<evidence type="ECO:0000256" key="1">
    <source>
        <dbReference type="SAM" id="Phobius"/>
    </source>
</evidence>
<keyword evidence="1" id="KW-0812">Transmembrane</keyword>
<feature type="transmembrane region" description="Helical" evidence="1">
    <location>
        <begin position="27"/>
        <end position="45"/>
    </location>
</feature>
<proteinExistence type="predicted"/>
<dbReference type="EMBL" id="CAKOFQ010010745">
    <property type="protein sequence ID" value="CAH2020060.1"/>
    <property type="molecule type" value="Genomic_DNA"/>
</dbReference>
<comment type="caution">
    <text evidence="2">The sequence shown here is derived from an EMBL/GenBank/DDBJ whole genome shotgun (WGS) entry which is preliminary data.</text>
</comment>
<evidence type="ECO:0000313" key="2">
    <source>
        <dbReference type="EMBL" id="CAH2020060.1"/>
    </source>
</evidence>
<protein>
    <submittedName>
        <fullName evidence="2">Uncharacterized protein</fullName>
    </submittedName>
</protein>
<keyword evidence="1" id="KW-1133">Transmembrane helix</keyword>
<gene>
    <name evidence="2" type="ORF">ACAOBT_LOCUS37596</name>
</gene>
<dbReference type="Proteomes" id="UP001152888">
    <property type="component" value="Unassembled WGS sequence"/>
</dbReference>
<dbReference type="AlphaFoldDB" id="A0A9P0VU86"/>
<keyword evidence="3" id="KW-1185">Reference proteome</keyword>
<sequence length="66" mass="7665">MEINEKSETMHQFNSQNSERVIFDGKYGFILGLTALCILLRRLAYPNRLCDMVPMFHLSTQSCHKS</sequence>
<name>A0A9P0VU86_ACAOB</name>
<reference evidence="2" key="1">
    <citation type="submission" date="2022-03" db="EMBL/GenBank/DDBJ databases">
        <authorList>
            <person name="Sayadi A."/>
        </authorList>
    </citation>
    <scope>NUCLEOTIDE SEQUENCE</scope>
</reference>
<dbReference type="OrthoDB" id="5978526at2759"/>
<organism evidence="2 3">
    <name type="scientific">Acanthoscelides obtectus</name>
    <name type="common">Bean weevil</name>
    <name type="synonym">Bruchus obtectus</name>
    <dbReference type="NCBI Taxonomy" id="200917"/>
    <lineage>
        <taxon>Eukaryota</taxon>
        <taxon>Metazoa</taxon>
        <taxon>Ecdysozoa</taxon>
        <taxon>Arthropoda</taxon>
        <taxon>Hexapoda</taxon>
        <taxon>Insecta</taxon>
        <taxon>Pterygota</taxon>
        <taxon>Neoptera</taxon>
        <taxon>Endopterygota</taxon>
        <taxon>Coleoptera</taxon>
        <taxon>Polyphaga</taxon>
        <taxon>Cucujiformia</taxon>
        <taxon>Chrysomeloidea</taxon>
        <taxon>Chrysomelidae</taxon>
        <taxon>Bruchinae</taxon>
        <taxon>Bruchini</taxon>
        <taxon>Acanthoscelides</taxon>
    </lineage>
</organism>
<accession>A0A9P0VU86</accession>
<evidence type="ECO:0000313" key="3">
    <source>
        <dbReference type="Proteomes" id="UP001152888"/>
    </source>
</evidence>
<keyword evidence="1" id="KW-0472">Membrane</keyword>